<evidence type="ECO:0000313" key="3">
    <source>
        <dbReference type="Proteomes" id="UP000799772"/>
    </source>
</evidence>
<sequence length="181" mass="19541">MSDAMEWSQDFCLSCDNVNPTDGPYCSEACRLLDSDKSTESADSHTALYSQSYTPTRSTWTMSSPNRSSGMYLPPAVNFSALRTPAGSAGTMSLPNSPRSAANGSYFAPNSGASVSPGTRYRHSHSSSRRSLTTSSSRSSLSSISTSTSGHGLSDQTINQLRNYVNSFDHTRELKRRQTLA</sequence>
<keyword evidence="3" id="KW-1185">Reference proteome</keyword>
<dbReference type="Proteomes" id="UP000799772">
    <property type="component" value="Unassembled WGS sequence"/>
</dbReference>
<organism evidence="2 3">
    <name type="scientific">Rhizodiscina lignyota</name>
    <dbReference type="NCBI Taxonomy" id="1504668"/>
    <lineage>
        <taxon>Eukaryota</taxon>
        <taxon>Fungi</taxon>
        <taxon>Dikarya</taxon>
        <taxon>Ascomycota</taxon>
        <taxon>Pezizomycotina</taxon>
        <taxon>Dothideomycetes</taxon>
        <taxon>Pleosporomycetidae</taxon>
        <taxon>Aulographales</taxon>
        <taxon>Rhizodiscinaceae</taxon>
        <taxon>Rhizodiscina</taxon>
    </lineage>
</organism>
<accession>A0A9P4IGU8</accession>
<feature type="region of interest" description="Disordered" evidence="1">
    <location>
        <begin position="83"/>
        <end position="155"/>
    </location>
</feature>
<dbReference type="AlphaFoldDB" id="A0A9P4IGU8"/>
<feature type="compositionally biased region" description="Polar residues" evidence="1">
    <location>
        <begin position="90"/>
        <end position="103"/>
    </location>
</feature>
<evidence type="ECO:0000256" key="1">
    <source>
        <dbReference type="SAM" id="MobiDB-lite"/>
    </source>
</evidence>
<name>A0A9P4IGU8_9PEZI</name>
<gene>
    <name evidence="2" type="ORF">NA57DRAFT_54842</name>
</gene>
<proteinExistence type="predicted"/>
<dbReference type="InterPro" id="IPR024368">
    <property type="entry name" value="Ecl1/2/3"/>
</dbReference>
<evidence type="ECO:0000313" key="2">
    <source>
        <dbReference type="EMBL" id="KAF2100769.1"/>
    </source>
</evidence>
<protein>
    <submittedName>
        <fullName evidence="2">Uncharacterized protein</fullName>
    </submittedName>
</protein>
<dbReference type="Pfam" id="PF12855">
    <property type="entry name" value="Ecl1"/>
    <property type="match status" value="1"/>
</dbReference>
<reference evidence="2" key="1">
    <citation type="journal article" date="2020" name="Stud. Mycol.">
        <title>101 Dothideomycetes genomes: a test case for predicting lifestyles and emergence of pathogens.</title>
        <authorList>
            <person name="Haridas S."/>
            <person name="Albert R."/>
            <person name="Binder M."/>
            <person name="Bloem J."/>
            <person name="Labutti K."/>
            <person name="Salamov A."/>
            <person name="Andreopoulos B."/>
            <person name="Baker S."/>
            <person name="Barry K."/>
            <person name="Bills G."/>
            <person name="Bluhm B."/>
            <person name="Cannon C."/>
            <person name="Castanera R."/>
            <person name="Culley D."/>
            <person name="Daum C."/>
            <person name="Ezra D."/>
            <person name="Gonzalez J."/>
            <person name="Henrissat B."/>
            <person name="Kuo A."/>
            <person name="Liang C."/>
            <person name="Lipzen A."/>
            <person name="Lutzoni F."/>
            <person name="Magnuson J."/>
            <person name="Mondo S."/>
            <person name="Nolan M."/>
            <person name="Ohm R."/>
            <person name="Pangilinan J."/>
            <person name="Park H.-J."/>
            <person name="Ramirez L."/>
            <person name="Alfaro M."/>
            <person name="Sun H."/>
            <person name="Tritt A."/>
            <person name="Yoshinaga Y."/>
            <person name="Zwiers L.-H."/>
            <person name="Turgeon B."/>
            <person name="Goodwin S."/>
            <person name="Spatafora J."/>
            <person name="Crous P."/>
            <person name="Grigoriev I."/>
        </authorList>
    </citation>
    <scope>NUCLEOTIDE SEQUENCE</scope>
    <source>
        <strain evidence="2">CBS 133067</strain>
    </source>
</reference>
<feature type="compositionally biased region" description="Low complexity" evidence="1">
    <location>
        <begin position="129"/>
        <end position="154"/>
    </location>
</feature>
<comment type="caution">
    <text evidence="2">The sequence shown here is derived from an EMBL/GenBank/DDBJ whole genome shotgun (WGS) entry which is preliminary data.</text>
</comment>
<dbReference type="EMBL" id="ML978124">
    <property type="protein sequence ID" value="KAF2100769.1"/>
    <property type="molecule type" value="Genomic_DNA"/>
</dbReference>
<dbReference type="OrthoDB" id="2563506at2759"/>